<organism evidence="1">
    <name type="scientific">marine sediment metagenome</name>
    <dbReference type="NCBI Taxonomy" id="412755"/>
    <lineage>
        <taxon>unclassified sequences</taxon>
        <taxon>metagenomes</taxon>
        <taxon>ecological metagenomes</taxon>
    </lineage>
</organism>
<accession>X0SVL3</accession>
<dbReference type="InterPro" id="IPR009499">
    <property type="entry name" value="AllG-like"/>
</dbReference>
<dbReference type="Pfam" id="PF06545">
    <property type="entry name" value="AllG"/>
    <property type="match status" value="1"/>
</dbReference>
<comment type="caution">
    <text evidence="1">The sequence shown here is derived from an EMBL/GenBank/DDBJ whole genome shotgun (WGS) entry which is preliminary data.</text>
</comment>
<gene>
    <name evidence="1" type="ORF">S01H1_11513</name>
</gene>
<proteinExistence type="predicted"/>
<dbReference type="Gene3D" id="3.90.1710.10">
    <property type="entry name" value="Enterococcus faecalis V583 domain"/>
    <property type="match status" value="1"/>
</dbReference>
<dbReference type="Gene3D" id="1.10.10.660">
    <property type="entry name" value="conserved protein of unknown function from Enterococcus faecalis V583"/>
    <property type="match status" value="1"/>
</dbReference>
<protein>
    <recommendedName>
        <fullName evidence="2">DUF1116 domain-containing protein</fullName>
    </recommendedName>
</protein>
<sequence>MVQERIEAANKKVMETILNGQPTLLDIGVAEEVIPGMTRKTILHAGPPIKWEKMSGPLKGAVIGALIYEGLAVDEKEATELAASGEISYDPCHHHNTVGPMAGVVSASMPVWILQNKKYGNYSYCTLNEGLGKVLRYGAYSDEVIKRLKWMENLLAPLLKQVLKLHGPIDLKTMITQALQMGDEGHNRNRAGTSLLIRELAPYIIQTKFSEKEKIEVLKFINSNDHFFLNLTMPAAKCTMDAAKN</sequence>
<evidence type="ECO:0000313" key="1">
    <source>
        <dbReference type="EMBL" id="GAF79947.1"/>
    </source>
</evidence>
<reference evidence="1" key="1">
    <citation type="journal article" date="2014" name="Front. Microbiol.">
        <title>High frequency of phylogenetically diverse reductive dehalogenase-homologous genes in deep subseafloor sedimentary metagenomes.</title>
        <authorList>
            <person name="Kawai M."/>
            <person name="Futagami T."/>
            <person name="Toyoda A."/>
            <person name="Takaki Y."/>
            <person name="Nishi S."/>
            <person name="Hori S."/>
            <person name="Arai W."/>
            <person name="Tsubouchi T."/>
            <person name="Morono Y."/>
            <person name="Uchiyama I."/>
            <person name="Ito T."/>
            <person name="Fujiyama A."/>
            <person name="Inagaki F."/>
            <person name="Takami H."/>
        </authorList>
    </citation>
    <scope>NUCLEOTIDE SEQUENCE</scope>
    <source>
        <strain evidence="1">Expedition CK06-06</strain>
    </source>
</reference>
<dbReference type="InterPro" id="IPR024033">
    <property type="entry name" value="OXTCase_su_AllG_h-dom"/>
</dbReference>
<evidence type="ECO:0008006" key="2">
    <source>
        <dbReference type="Google" id="ProtNLM"/>
    </source>
</evidence>
<dbReference type="AlphaFoldDB" id="X0SVL3"/>
<dbReference type="EMBL" id="BARS01005871">
    <property type="protein sequence ID" value="GAF79947.1"/>
    <property type="molecule type" value="Genomic_DNA"/>
</dbReference>
<feature type="non-terminal residue" evidence="1">
    <location>
        <position position="245"/>
    </location>
</feature>
<name>X0SVL3_9ZZZZ</name>